<evidence type="ECO:0000313" key="2">
    <source>
        <dbReference type="Proteomes" id="UP001148786"/>
    </source>
</evidence>
<gene>
    <name evidence="1" type="ORF">NLJ89_g11735</name>
</gene>
<evidence type="ECO:0000313" key="1">
    <source>
        <dbReference type="EMBL" id="KAJ3487230.1"/>
    </source>
</evidence>
<organism evidence="1 2">
    <name type="scientific">Agrocybe chaxingu</name>
    <dbReference type="NCBI Taxonomy" id="84603"/>
    <lineage>
        <taxon>Eukaryota</taxon>
        <taxon>Fungi</taxon>
        <taxon>Dikarya</taxon>
        <taxon>Basidiomycota</taxon>
        <taxon>Agaricomycotina</taxon>
        <taxon>Agaricomycetes</taxon>
        <taxon>Agaricomycetidae</taxon>
        <taxon>Agaricales</taxon>
        <taxon>Agaricineae</taxon>
        <taxon>Strophariaceae</taxon>
        <taxon>Agrocybe</taxon>
    </lineage>
</organism>
<dbReference type="AlphaFoldDB" id="A0A9W8JPG9"/>
<reference evidence="1" key="1">
    <citation type="submission" date="2022-07" db="EMBL/GenBank/DDBJ databases">
        <title>Genome Sequence of Agrocybe chaxingu.</title>
        <authorList>
            <person name="Buettner E."/>
        </authorList>
    </citation>
    <scope>NUCLEOTIDE SEQUENCE</scope>
    <source>
        <strain evidence="1">MP-N11</strain>
    </source>
</reference>
<dbReference type="Proteomes" id="UP001148786">
    <property type="component" value="Unassembled WGS sequence"/>
</dbReference>
<protein>
    <submittedName>
        <fullName evidence="1">Uncharacterized protein</fullName>
    </submittedName>
</protein>
<proteinExistence type="predicted"/>
<accession>A0A9W8JPG9</accession>
<keyword evidence="2" id="KW-1185">Reference proteome</keyword>
<comment type="caution">
    <text evidence="1">The sequence shown here is derived from an EMBL/GenBank/DDBJ whole genome shotgun (WGS) entry which is preliminary data.</text>
</comment>
<dbReference type="EMBL" id="JANKHO010002968">
    <property type="protein sequence ID" value="KAJ3487230.1"/>
    <property type="molecule type" value="Genomic_DNA"/>
</dbReference>
<sequence>MLFFTGRKAASTIKAVNRMAILAQADPNLVKMREDLNMYKEESAKENLENVDITYQEGATAAKKTDDVSADGNEDLTSKLARASLDAKDKTVEAGADK</sequence>
<name>A0A9W8JPG9_9AGAR</name>
<dbReference type="OrthoDB" id="40902at2759"/>